<dbReference type="Pfam" id="PF08818">
    <property type="entry name" value="DUF1801"/>
    <property type="match status" value="1"/>
</dbReference>
<dbReference type="RefSeq" id="WP_054407441.1">
    <property type="nucleotide sequence ID" value="NZ_FOYA01000007.1"/>
</dbReference>
<comment type="caution">
    <text evidence="2">The sequence shown here is derived from an EMBL/GenBank/DDBJ whole genome shotgun (WGS) entry which is preliminary data.</text>
</comment>
<accession>A0A0M9VHV8</accession>
<sequence>MEKDKKTWNKSELWTNELEVLKSIINTTGLTETTKWGGPVYTLNGKNVLGIGGFKNYFTIWFFKGVFLKDEAGVLVNANEENTKSLRQWRFESVNDINEKLVLSYINEAIAVEQAGLGIKPQSREIPVPEILQQELDANPELKAAFEAFTPFKQKEFNEYVGEAKQEKTKLARLEKIRTLIFEGRGLNDRYRK</sequence>
<proteinExistence type="predicted"/>
<dbReference type="PATRIC" id="fig|1202724.3.peg.1683"/>
<protein>
    <recommendedName>
        <fullName evidence="1">YdhG-like domain-containing protein</fullName>
    </recommendedName>
</protein>
<name>A0A0M9VHV8_9FLAO</name>
<dbReference type="OrthoDB" id="214150at2"/>
<feature type="domain" description="YdhG-like" evidence="1">
    <location>
        <begin position="14"/>
        <end position="110"/>
    </location>
</feature>
<evidence type="ECO:0000259" key="1">
    <source>
        <dbReference type="Pfam" id="PF08818"/>
    </source>
</evidence>
<dbReference type="AlphaFoldDB" id="A0A0M9VHV8"/>
<dbReference type="InterPro" id="IPR014922">
    <property type="entry name" value="YdhG-like"/>
</dbReference>
<keyword evidence="3" id="KW-1185">Reference proteome</keyword>
<dbReference type="PIRSF" id="PIRSF021308">
    <property type="entry name" value="UCP021308"/>
    <property type="match status" value="1"/>
</dbReference>
<gene>
    <name evidence="2" type="ORF">AM493_08100</name>
</gene>
<dbReference type="SUPFAM" id="SSF159888">
    <property type="entry name" value="YdhG-like"/>
    <property type="match status" value="1"/>
</dbReference>
<evidence type="ECO:0000313" key="3">
    <source>
        <dbReference type="Proteomes" id="UP000037755"/>
    </source>
</evidence>
<dbReference type="Pfam" id="PF13376">
    <property type="entry name" value="OmdA"/>
    <property type="match status" value="1"/>
</dbReference>
<dbReference type="STRING" id="1202724.AM493_08100"/>
<organism evidence="2 3">
    <name type="scientific">Flavobacterium akiainvivens</name>
    <dbReference type="NCBI Taxonomy" id="1202724"/>
    <lineage>
        <taxon>Bacteria</taxon>
        <taxon>Pseudomonadati</taxon>
        <taxon>Bacteroidota</taxon>
        <taxon>Flavobacteriia</taxon>
        <taxon>Flavobacteriales</taxon>
        <taxon>Flavobacteriaceae</taxon>
        <taxon>Flavobacterium</taxon>
    </lineage>
</organism>
<dbReference type="Proteomes" id="UP000037755">
    <property type="component" value="Unassembled WGS sequence"/>
</dbReference>
<dbReference type="Gene3D" id="3.90.1150.200">
    <property type="match status" value="1"/>
</dbReference>
<evidence type="ECO:0000313" key="2">
    <source>
        <dbReference type="EMBL" id="KOS06000.1"/>
    </source>
</evidence>
<reference evidence="2 3" key="1">
    <citation type="submission" date="2015-08" db="EMBL/GenBank/DDBJ databases">
        <title>Whole genome sequence of Flavobacterium akiainvivens IK-1T, from decaying Wikstroemia oahuensis, an endemic Hawaiian shrub.</title>
        <authorList>
            <person name="Wan X."/>
            <person name="Hou S."/>
            <person name="Saito J."/>
            <person name="Donachie S."/>
        </authorList>
    </citation>
    <scope>NUCLEOTIDE SEQUENCE [LARGE SCALE GENOMIC DNA]</scope>
    <source>
        <strain evidence="2 3">IK-1</strain>
    </source>
</reference>
<dbReference type="InterPro" id="IPR016786">
    <property type="entry name" value="YdeI_bac"/>
</dbReference>
<dbReference type="EMBL" id="LIYD01000005">
    <property type="protein sequence ID" value="KOS06000.1"/>
    <property type="molecule type" value="Genomic_DNA"/>
</dbReference>